<dbReference type="EMBL" id="JABMKX010000025">
    <property type="protein sequence ID" value="NQX49412.1"/>
    <property type="molecule type" value="Genomic_DNA"/>
</dbReference>
<reference evidence="2 3" key="1">
    <citation type="submission" date="2020-05" db="EMBL/GenBank/DDBJ databases">
        <title>Paenibacillus glebae, sp. nov., Paenibacillus humi sp. nov., Paenibacillus pedi sp. nov., Paenibacillus terrestris sp. nov. and Paenibacillus terricola sp. nov., isolated from a forest top soil sample.</title>
        <authorList>
            <person name="Qi S."/>
            <person name="Carlier A."/>
            <person name="Cnockaert M."/>
            <person name="Vandamme P."/>
        </authorList>
    </citation>
    <scope>NUCLEOTIDE SEQUENCE [LARGE SCALE GENOMIC DNA]</scope>
    <source>
        <strain evidence="2 3">LMG 29502</strain>
    </source>
</reference>
<keyword evidence="3" id="KW-1185">Reference proteome</keyword>
<comment type="caution">
    <text evidence="2">The sequence shown here is derived from an EMBL/GenBank/DDBJ whole genome shotgun (WGS) entry which is preliminary data.</text>
</comment>
<sequence length="164" mass="18686">MFYTIDLQREKELTHLLQYTFEDMRQMDRTTLGNMVPLELFRTIRLIGMNQGLPLGGKGTTVTIGRKIGESLPVQSIEELLHIFEELKIGIPRIVHSDERRINIAVDDCFCKGLPSLEDEKMVCDLEGAIIEGALCKILGRRVSVKEIKCNVTGHEHCEYEVKL</sequence>
<dbReference type="SMART" id="SM00989">
    <property type="entry name" value="V4R"/>
    <property type="match status" value="1"/>
</dbReference>
<dbReference type="Pfam" id="PF02830">
    <property type="entry name" value="V4R"/>
    <property type="match status" value="1"/>
</dbReference>
<dbReference type="PANTHER" id="PTHR35090:SF2">
    <property type="entry name" value="ARSR FAMILY TRANSCRIPTIONAL REGULATOR"/>
    <property type="match status" value="1"/>
</dbReference>
<accession>A0ABX2DZ76</accession>
<feature type="domain" description="4-vinyl reductase 4VR" evidence="1">
    <location>
        <begin position="100"/>
        <end position="164"/>
    </location>
</feature>
<dbReference type="InterPro" id="IPR004096">
    <property type="entry name" value="V4R"/>
</dbReference>
<evidence type="ECO:0000313" key="2">
    <source>
        <dbReference type="EMBL" id="NQX49412.1"/>
    </source>
</evidence>
<dbReference type="SUPFAM" id="SSF111126">
    <property type="entry name" value="Ligand-binding domain in the NO signalling and Golgi transport"/>
    <property type="match status" value="1"/>
</dbReference>
<dbReference type="Proteomes" id="UP000711047">
    <property type="component" value="Unassembled WGS sequence"/>
</dbReference>
<dbReference type="InterPro" id="IPR024096">
    <property type="entry name" value="NO_sig/Golgi_transp_ligand-bd"/>
</dbReference>
<gene>
    <name evidence="2" type="ORF">HQN87_29265</name>
</gene>
<evidence type="ECO:0000259" key="1">
    <source>
        <dbReference type="SMART" id="SM00989"/>
    </source>
</evidence>
<protein>
    <submittedName>
        <fullName evidence="2">4-vinyl reductase</fullName>
    </submittedName>
</protein>
<evidence type="ECO:0000313" key="3">
    <source>
        <dbReference type="Proteomes" id="UP000711047"/>
    </source>
</evidence>
<name>A0ABX2DZ76_9BACL</name>
<proteinExistence type="predicted"/>
<dbReference type="Gene3D" id="3.30.1380.20">
    <property type="entry name" value="Trafficking protein particle complex subunit 3"/>
    <property type="match status" value="1"/>
</dbReference>
<dbReference type="PANTHER" id="PTHR35090">
    <property type="entry name" value="DNA-DIRECTED RNA POLYMERASE SUBUNIT I"/>
    <property type="match status" value="1"/>
</dbReference>
<organism evidence="2 3">
    <name type="scientific">Paenibacillus tritici</name>
    <dbReference type="NCBI Taxonomy" id="1873425"/>
    <lineage>
        <taxon>Bacteria</taxon>
        <taxon>Bacillati</taxon>
        <taxon>Bacillota</taxon>
        <taxon>Bacilli</taxon>
        <taxon>Bacillales</taxon>
        <taxon>Paenibacillaceae</taxon>
        <taxon>Paenibacillus</taxon>
    </lineage>
</organism>